<reference evidence="5" key="1">
    <citation type="submission" date="2020-02" db="EMBL/GenBank/DDBJ databases">
        <authorList>
            <person name="Meier V. D."/>
        </authorList>
    </citation>
    <scope>NUCLEOTIDE SEQUENCE</scope>
    <source>
        <strain evidence="5">AVDCRST_MAG47</strain>
    </source>
</reference>
<dbReference type="EMBL" id="CADCUK010000024">
    <property type="protein sequence ID" value="CAA9363064.1"/>
    <property type="molecule type" value="Genomic_DNA"/>
</dbReference>
<dbReference type="SMART" id="SM00065">
    <property type="entry name" value="GAF"/>
    <property type="match status" value="1"/>
</dbReference>
<dbReference type="InterPro" id="IPR001932">
    <property type="entry name" value="PPM-type_phosphatase-like_dom"/>
</dbReference>
<gene>
    <name evidence="5" type="ORF">AVDCRST_MAG47-336</name>
</gene>
<evidence type="ECO:0000259" key="3">
    <source>
        <dbReference type="SMART" id="SM00065"/>
    </source>
</evidence>
<dbReference type="Gene3D" id="3.30.450.40">
    <property type="match status" value="1"/>
</dbReference>
<proteinExistence type="predicted"/>
<dbReference type="PANTHER" id="PTHR43156">
    <property type="entry name" value="STAGE II SPORULATION PROTEIN E-RELATED"/>
    <property type="match status" value="1"/>
</dbReference>
<evidence type="ECO:0000259" key="4">
    <source>
        <dbReference type="SMART" id="SM00331"/>
    </source>
</evidence>
<evidence type="ECO:0000256" key="1">
    <source>
        <dbReference type="ARBA" id="ARBA00022801"/>
    </source>
</evidence>
<dbReference type="Gene3D" id="3.60.40.10">
    <property type="entry name" value="PPM-type phosphatase domain"/>
    <property type="match status" value="1"/>
</dbReference>
<sequence>MEAPRGTVTLGALLEQAPIGVLVADTDLHLLAHNRATAGLLRAVRPAVGSPLDELFLDRQLAQRLADAASTKGAADPWPEETTRGHDGAHLDVSAARTRLEDGRHVVMFLIGDATARRQAEEARDVLSDQVAMIARVSEALVGAEDAESALHRIAEQVVPTLADWVSMQLYDTRGETRNVVTRHGDPDLAELSALVQGDLTGVISEESPSRRLARGEPPILLPRVDEEMLGRFVPDPSVRDTLRTLGAESVLAVPLEGRESRVGSMVLTNGAASLPFGEQELAVAVEVGRRVGIALESLHLYSRQRALAEELQRSMLTDPPDTPLAEIAVRYRPAANEAQVGGDWYDAFLQPDGSIVLSIGDVVGHDYRAAAAMGQLRGLLRGIGYGRSRGPAAMMRSLDVAIEGLLPGTTATAVVAKIPSEVDAADGSRLLTFSNAGHPPPMLVPRGADPVVLAVEEADVILGVVPDFPRREVEADLVPGDTLVLYSDGLIERRGQDFDQGQEQLHRALAAGAGLPLEELCDHLLETLVPGAQEDDVAIVAVRLR</sequence>
<dbReference type="InterPro" id="IPR029016">
    <property type="entry name" value="GAF-like_dom_sf"/>
</dbReference>
<dbReference type="SMART" id="SM00331">
    <property type="entry name" value="PP2C_SIG"/>
    <property type="match status" value="1"/>
</dbReference>
<name>A0A6J4MNK6_9ACTN</name>
<dbReference type="AlphaFoldDB" id="A0A6J4MNK6"/>
<dbReference type="Gene3D" id="3.30.450.20">
    <property type="entry name" value="PAS domain"/>
    <property type="match status" value="1"/>
</dbReference>
<dbReference type="InterPro" id="IPR003018">
    <property type="entry name" value="GAF"/>
</dbReference>
<dbReference type="Pfam" id="PF07228">
    <property type="entry name" value="SpoIIE"/>
    <property type="match status" value="1"/>
</dbReference>
<dbReference type="GO" id="GO:0016791">
    <property type="term" value="F:phosphatase activity"/>
    <property type="evidence" value="ECO:0007669"/>
    <property type="project" value="TreeGrafter"/>
</dbReference>
<feature type="domain" description="GAF" evidence="3">
    <location>
        <begin position="146"/>
        <end position="306"/>
    </location>
</feature>
<evidence type="ECO:0000313" key="5">
    <source>
        <dbReference type="EMBL" id="CAA9363064.1"/>
    </source>
</evidence>
<feature type="domain" description="PPM-type phosphatase" evidence="4">
    <location>
        <begin position="325"/>
        <end position="545"/>
    </location>
</feature>
<dbReference type="SUPFAM" id="SSF55781">
    <property type="entry name" value="GAF domain-like"/>
    <property type="match status" value="1"/>
</dbReference>
<dbReference type="InterPro" id="IPR052016">
    <property type="entry name" value="Bact_Sigma-Reg"/>
</dbReference>
<dbReference type="SUPFAM" id="SSF55785">
    <property type="entry name" value="PYP-like sensor domain (PAS domain)"/>
    <property type="match status" value="1"/>
</dbReference>
<accession>A0A6J4MNK6</accession>
<dbReference type="InterPro" id="IPR013656">
    <property type="entry name" value="PAS_4"/>
</dbReference>
<feature type="region of interest" description="Disordered" evidence="2">
    <location>
        <begin position="68"/>
        <end position="88"/>
    </location>
</feature>
<dbReference type="InterPro" id="IPR035965">
    <property type="entry name" value="PAS-like_dom_sf"/>
</dbReference>
<dbReference type="SUPFAM" id="SSF81606">
    <property type="entry name" value="PP2C-like"/>
    <property type="match status" value="1"/>
</dbReference>
<organism evidence="5">
    <name type="scientific">uncultured Nocardioidaceae bacterium</name>
    <dbReference type="NCBI Taxonomy" id="253824"/>
    <lineage>
        <taxon>Bacteria</taxon>
        <taxon>Bacillati</taxon>
        <taxon>Actinomycetota</taxon>
        <taxon>Actinomycetes</taxon>
        <taxon>Propionibacteriales</taxon>
        <taxon>Nocardioidaceae</taxon>
        <taxon>environmental samples</taxon>
    </lineage>
</organism>
<protein>
    <submittedName>
        <fullName evidence="5">Serine phosphatase RsbU, regulator of sigma subunit</fullName>
    </submittedName>
</protein>
<keyword evidence="1" id="KW-0378">Hydrolase</keyword>
<dbReference type="Pfam" id="PF01590">
    <property type="entry name" value="GAF"/>
    <property type="match status" value="1"/>
</dbReference>
<dbReference type="InterPro" id="IPR036457">
    <property type="entry name" value="PPM-type-like_dom_sf"/>
</dbReference>
<dbReference type="Pfam" id="PF08448">
    <property type="entry name" value="PAS_4"/>
    <property type="match status" value="1"/>
</dbReference>
<dbReference type="PANTHER" id="PTHR43156:SF2">
    <property type="entry name" value="STAGE II SPORULATION PROTEIN E"/>
    <property type="match status" value="1"/>
</dbReference>
<evidence type="ECO:0000256" key="2">
    <source>
        <dbReference type="SAM" id="MobiDB-lite"/>
    </source>
</evidence>